<comment type="caution">
    <text evidence="1">The sequence shown here is derived from an EMBL/GenBank/DDBJ whole genome shotgun (WGS) entry which is preliminary data.</text>
</comment>
<accession>A0A4Y4CX37</accession>
<keyword evidence="2" id="KW-1185">Reference proteome</keyword>
<dbReference type="Pfam" id="PF05488">
    <property type="entry name" value="PAAR_motif"/>
    <property type="match status" value="1"/>
</dbReference>
<dbReference type="EMBL" id="BJNV01000033">
    <property type="protein sequence ID" value="GEC96034.1"/>
    <property type="molecule type" value="Genomic_DNA"/>
</dbReference>
<evidence type="ECO:0000313" key="1">
    <source>
        <dbReference type="EMBL" id="GEC96034.1"/>
    </source>
</evidence>
<evidence type="ECO:0000313" key="2">
    <source>
        <dbReference type="Proteomes" id="UP000318422"/>
    </source>
</evidence>
<dbReference type="OrthoDB" id="8565659at2"/>
<dbReference type="Gene3D" id="2.60.200.60">
    <property type="match status" value="1"/>
</dbReference>
<proteinExistence type="predicted"/>
<organism evidence="1 2">
    <name type="scientific">Zoogloea ramigera</name>
    <dbReference type="NCBI Taxonomy" id="350"/>
    <lineage>
        <taxon>Bacteria</taxon>
        <taxon>Pseudomonadati</taxon>
        <taxon>Pseudomonadota</taxon>
        <taxon>Betaproteobacteria</taxon>
        <taxon>Rhodocyclales</taxon>
        <taxon>Zoogloeaceae</taxon>
        <taxon>Zoogloea</taxon>
    </lineage>
</organism>
<sequence>MSKAVIRLGDPTDHGGVVVSVSATQHTVDGIPVARVGDRCSCPRRGHNNCVIVEGDPHYTLDGVPIAFEGHRTSCGARLLASGRALGKA</sequence>
<gene>
    <name evidence="1" type="ORF">ZRA01_21070</name>
</gene>
<dbReference type="RefSeq" id="WP_141351957.1">
    <property type="nucleotide sequence ID" value="NZ_BJNV01000033.1"/>
</dbReference>
<reference evidence="1 2" key="1">
    <citation type="submission" date="2019-06" db="EMBL/GenBank/DDBJ databases">
        <title>Whole genome shotgun sequence of Zoogloea ramigera NBRC 15342.</title>
        <authorList>
            <person name="Hosoyama A."/>
            <person name="Uohara A."/>
            <person name="Ohji S."/>
            <person name="Ichikawa N."/>
        </authorList>
    </citation>
    <scope>NUCLEOTIDE SEQUENCE [LARGE SCALE GENOMIC DNA]</scope>
    <source>
        <strain evidence="1 2">NBRC 15342</strain>
    </source>
</reference>
<protein>
    <recommendedName>
        <fullName evidence="3">Zn-binding protein involved in type VI secretion</fullName>
    </recommendedName>
</protein>
<evidence type="ECO:0008006" key="3">
    <source>
        <dbReference type="Google" id="ProtNLM"/>
    </source>
</evidence>
<dbReference type="Proteomes" id="UP000318422">
    <property type="component" value="Unassembled WGS sequence"/>
</dbReference>
<dbReference type="AlphaFoldDB" id="A0A4Y4CX37"/>
<name>A0A4Y4CX37_ZOORA</name>
<dbReference type="InterPro" id="IPR008727">
    <property type="entry name" value="PAAR_motif"/>
</dbReference>
<dbReference type="CDD" id="cd14744">
    <property type="entry name" value="PAAR_CT_2"/>
    <property type="match status" value="1"/>
</dbReference>